<dbReference type="GO" id="GO:0042597">
    <property type="term" value="C:periplasmic space"/>
    <property type="evidence" value="ECO:0007669"/>
    <property type="project" value="UniProtKB-SubCell"/>
</dbReference>
<comment type="caution">
    <text evidence="10">The sequence shown here is derived from an EMBL/GenBank/DDBJ whole genome shotgun (WGS) entry which is preliminary data.</text>
</comment>
<dbReference type="Gene3D" id="3.40.30.10">
    <property type="entry name" value="Glutaredoxin"/>
    <property type="match status" value="1"/>
</dbReference>
<feature type="chain" id="PRO_5017100459" description="Thiol:disulfide interchange protein" evidence="7">
    <location>
        <begin position="26"/>
        <end position="275"/>
    </location>
</feature>
<comment type="subcellular location">
    <subcellularLocation>
        <location evidence="1 7">Periplasm</location>
    </subcellularLocation>
</comment>
<feature type="domain" description="Thioredoxin-like fold" evidence="9">
    <location>
        <begin position="132"/>
        <end position="256"/>
    </location>
</feature>
<dbReference type="Proteomes" id="UP000266327">
    <property type="component" value="Unassembled WGS sequence"/>
</dbReference>
<sequence length="275" mass="29442">MTTTKPMLLAAALVLAVAATDTVLAATPAPAEARLLAALKKAHPGTRFTGVAPTPVPGLYEAWMGPNMALVSRHNLRYLVFGHVFDTQTMTDLTAPKLAQAQRLDTATDQQESAPTIAIGQLPLADAITTVRGDGSRMLVVFSDPACSYCKRLEGELDRLDNVTVHTFLVPFQGVALPAAIWCAAERQDAWRRVMRQGDPGGLATTTQPTDACPHPLDRNLALARRLTVRGTPTMFYANGQRSDGYASAADIEARLAAAATRTQVPATQLQEARQ</sequence>
<dbReference type="Pfam" id="PF13098">
    <property type="entry name" value="Thioredoxin_2"/>
    <property type="match status" value="1"/>
</dbReference>
<comment type="similarity">
    <text evidence="2 7">Belongs to the thioredoxin family. DsbC subfamily.</text>
</comment>
<evidence type="ECO:0000256" key="6">
    <source>
        <dbReference type="ARBA" id="ARBA00023284"/>
    </source>
</evidence>
<dbReference type="SUPFAM" id="SSF52833">
    <property type="entry name" value="Thioredoxin-like"/>
    <property type="match status" value="1"/>
</dbReference>
<evidence type="ECO:0000256" key="3">
    <source>
        <dbReference type="ARBA" id="ARBA00022729"/>
    </source>
</evidence>
<feature type="domain" description="Disulphide bond isomerase DsbC/G N-terminal" evidence="8">
    <location>
        <begin position="28"/>
        <end position="95"/>
    </location>
</feature>
<evidence type="ECO:0000259" key="9">
    <source>
        <dbReference type="Pfam" id="PF13098"/>
    </source>
</evidence>
<feature type="signal peptide" evidence="7">
    <location>
        <begin position="1"/>
        <end position="25"/>
    </location>
</feature>
<evidence type="ECO:0000256" key="5">
    <source>
        <dbReference type="ARBA" id="ARBA00023157"/>
    </source>
</evidence>
<dbReference type="InterPro" id="IPR009094">
    <property type="entry name" value="DiS-bond_isomerase_DsbC/G_N_sf"/>
</dbReference>
<dbReference type="Gene3D" id="3.10.450.70">
    <property type="entry name" value="Disulphide bond isomerase, DsbC/G, N-terminal"/>
    <property type="match status" value="1"/>
</dbReference>
<dbReference type="PANTHER" id="PTHR35272">
    <property type="entry name" value="THIOL:DISULFIDE INTERCHANGE PROTEIN DSBC-RELATED"/>
    <property type="match status" value="1"/>
</dbReference>
<evidence type="ECO:0000313" key="10">
    <source>
        <dbReference type="EMBL" id="RJG00566.1"/>
    </source>
</evidence>
<name>A0A3A3GEB1_9BURK</name>
<dbReference type="EMBL" id="QYUQ01000002">
    <property type="protein sequence ID" value="RJG00566.1"/>
    <property type="molecule type" value="Genomic_DNA"/>
</dbReference>
<dbReference type="InterPro" id="IPR018950">
    <property type="entry name" value="DiS-bond_isomerase_DsbC/G_N"/>
</dbReference>
<keyword evidence="6 7" id="KW-0676">Redox-active center</keyword>
<dbReference type="InterPro" id="IPR051470">
    <property type="entry name" value="Thiol:disulfide_interchange"/>
</dbReference>
<comment type="function">
    <text evidence="7">Required for disulfide bond formation in some periplasmic proteins. Acts by transferring its disulfide bond to other proteins and is reduced in the process.</text>
</comment>
<keyword evidence="4 7" id="KW-0574">Periplasm</keyword>
<protein>
    <recommendedName>
        <fullName evidence="7">Thiol:disulfide interchange protein</fullName>
    </recommendedName>
</protein>
<evidence type="ECO:0000313" key="11">
    <source>
        <dbReference type="Proteomes" id="UP000266327"/>
    </source>
</evidence>
<gene>
    <name evidence="10" type="ORF">D3878_02405</name>
</gene>
<dbReference type="SUPFAM" id="SSF54423">
    <property type="entry name" value="DsbC/DsbG N-terminal domain-like"/>
    <property type="match status" value="1"/>
</dbReference>
<reference evidence="11" key="1">
    <citation type="submission" date="2018-09" db="EMBL/GenBank/DDBJ databases">
        <authorList>
            <person name="Zhu H."/>
        </authorList>
    </citation>
    <scope>NUCLEOTIDE SEQUENCE [LARGE SCALE GENOMIC DNA]</scope>
    <source>
        <strain evidence="11">K1S02-23</strain>
    </source>
</reference>
<dbReference type="CDD" id="cd03020">
    <property type="entry name" value="DsbA_DsbC_DsbG"/>
    <property type="match status" value="1"/>
</dbReference>
<dbReference type="AlphaFoldDB" id="A0A3A3GEB1"/>
<evidence type="ECO:0000256" key="2">
    <source>
        <dbReference type="ARBA" id="ARBA00009813"/>
    </source>
</evidence>
<dbReference type="OrthoDB" id="12976at2"/>
<dbReference type="PANTHER" id="PTHR35272:SF3">
    <property type="entry name" value="THIOL:DISULFIDE INTERCHANGE PROTEIN DSBC"/>
    <property type="match status" value="1"/>
</dbReference>
<dbReference type="InterPro" id="IPR033954">
    <property type="entry name" value="DiS-bond_Isoase_DsbC/G"/>
</dbReference>
<dbReference type="InterPro" id="IPR036249">
    <property type="entry name" value="Thioredoxin-like_sf"/>
</dbReference>
<keyword evidence="5" id="KW-1015">Disulfide bond</keyword>
<proteinExistence type="inferred from homology"/>
<evidence type="ECO:0000259" key="8">
    <source>
        <dbReference type="Pfam" id="PF10411"/>
    </source>
</evidence>
<dbReference type="InterPro" id="IPR012336">
    <property type="entry name" value="Thioredoxin-like_fold"/>
</dbReference>
<evidence type="ECO:0000256" key="4">
    <source>
        <dbReference type="ARBA" id="ARBA00022764"/>
    </source>
</evidence>
<dbReference type="Pfam" id="PF10411">
    <property type="entry name" value="DsbC_N"/>
    <property type="match status" value="1"/>
</dbReference>
<evidence type="ECO:0000256" key="1">
    <source>
        <dbReference type="ARBA" id="ARBA00004418"/>
    </source>
</evidence>
<keyword evidence="11" id="KW-1185">Reference proteome</keyword>
<evidence type="ECO:0000256" key="7">
    <source>
        <dbReference type="RuleBase" id="RU364038"/>
    </source>
</evidence>
<keyword evidence="3 7" id="KW-0732">Signal</keyword>
<organism evidence="10 11">
    <name type="scientific">Noviherbaspirillum sedimenti</name>
    <dbReference type="NCBI Taxonomy" id="2320865"/>
    <lineage>
        <taxon>Bacteria</taxon>
        <taxon>Pseudomonadati</taxon>
        <taxon>Pseudomonadota</taxon>
        <taxon>Betaproteobacteria</taxon>
        <taxon>Burkholderiales</taxon>
        <taxon>Oxalobacteraceae</taxon>
        <taxon>Noviherbaspirillum</taxon>
    </lineage>
</organism>
<accession>A0A3A3GEB1</accession>